<evidence type="ECO:0000256" key="4">
    <source>
        <dbReference type="ARBA" id="ARBA00022729"/>
    </source>
</evidence>
<dbReference type="PROSITE" id="PS51257">
    <property type="entry name" value="PROKAR_LIPOPROTEIN"/>
    <property type="match status" value="1"/>
</dbReference>
<evidence type="ECO:0000259" key="9">
    <source>
        <dbReference type="Pfam" id="PF05504"/>
    </source>
</evidence>
<keyword evidence="7" id="KW-0449">Lipoprotein</keyword>
<keyword evidence="4 8" id="KW-0732">Signal</keyword>
<keyword evidence="3" id="KW-0309">Germination</keyword>
<evidence type="ECO:0000256" key="3">
    <source>
        <dbReference type="ARBA" id="ARBA00022544"/>
    </source>
</evidence>
<organism evidence="11 12">
    <name type="scientific">Alicyclobacillus cycloheptanicus</name>
    <dbReference type="NCBI Taxonomy" id="1457"/>
    <lineage>
        <taxon>Bacteria</taxon>
        <taxon>Bacillati</taxon>
        <taxon>Bacillota</taxon>
        <taxon>Bacilli</taxon>
        <taxon>Bacillales</taxon>
        <taxon>Alicyclobacillaceae</taxon>
        <taxon>Alicyclobacillus</taxon>
    </lineage>
</organism>
<dbReference type="Pfam" id="PF25198">
    <property type="entry name" value="Spore_GerAC_N"/>
    <property type="match status" value="1"/>
</dbReference>
<evidence type="ECO:0000256" key="8">
    <source>
        <dbReference type="SAM" id="SignalP"/>
    </source>
</evidence>
<evidence type="ECO:0000313" key="11">
    <source>
        <dbReference type="EMBL" id="MDQ0189770.1"/>
    </source>
</evidence>
<evidence type="ECO:0000256" key="7">
    <source>
        <dbReference type="ARBA" id="ARBA00023288"/>
    </source>
</evidence>
<evidence type="ECO:0000313" key="12">
    <source>
        <dbReference type="Proteomes" id="UP001232973"/>
    </source>
</evidence>
<dbReference type="InterPro" id="IPR038501">
    <property type="entry name" value="Spore_GerAC_C_sf"/>
</dbReference>
<keyword evidence="12" id="KW-1185">Reference proteome</keyword>
<keyword evidence="5" id="KW-0472">Membrane</keyword>
<gene>
    <name evidence="11" type="ORF">J2S03_001617</name>
</gene>
<proteinExistence type="inferred from homology"/>
<dbReference type="Proteomes" id="UP001232973">
    <property type="component" value="Unassembled WGS sequence"/>
</dbReference>
<dbReference type="EMBL" id="JAUSTP010000010">
    <property type="protein sequence ID" value="MDQ0189770.1"/>
    <property type="molecule type" value="Genomic_DNA"/>
</dbReference>
<reference evidence="11 12" key="1">
    <citation type="submission" date="2023-07" db="EMBL/GenBank/DDBJ databases">
        <title>Genomic Encyclopedia of Type Strains, Phase IV (KMG-IV): sequencing the most valuable type-strain genomes for metagenomic binning, comparative biology and taxonomic classification.</title>
        <authorList>
            <person name="Goeker M."/>
        </authorList>
    </citation>
    <scope>NUCLEOTIDE SEQUENCE [LARGE SCALE GENOMIC DNA]</scope>
    <source>
        <strain evidence="11 12">DSM 4006</strain>
    </source>
</reference>
<feature type="domain" description="Spore germination GerAC-like C-terminal" evidence="9">
    <location>
        <begin position="214"/>
        <end position="389"/>
    </location>
</feature>
<sequence>MNRRCLRFILLLLIPMLATGCWDRTELSDLAFKMGLAMDKASDGQYIATAQIAVPSQLAGNPSGMGGGGQDKGYYVVSGVGQDTRDAILDMQNKLSRRVHAGQRRAIFVGERLAKEGMNTILDANTRDPETRLRTDLFIVKGGEGRDILNIYYPFERVPVMGTTKMHRVIGGTADTEFRDFLMDVFDDSTAPTLPVIEEYQDAEQQSGAFRFGGRAIFNKQERLIGYLNPDEGAYRSWIRGKLRYYVVTVPVPGPEGQSQEDNQITQHISVNLTHLKRRVRTVVQDHQVTIDVSLTAHGDVRENTSALDLGKPENLAQTESLLNQYVNAQVQGLVEKCQQQYDADIFAFGTAVHRQHPVAWKQMKGQWPEEFPKARVIVRANIKIKRIGLVTSMIDTNEVSAQ</sequence>
<comment type="subcellular location">
    <subcellularLocation>
        <location evidence="1">Membrane</location>
        <topology evidence="1">Lipid-anchor</topology>
    </subcellularLocation>
</comment>
<evidence type="ECO:0000256" key="5">
    <source>
        <dbReference type="ARBA" id="ARBA00023136"/>
    </source>
</evidence>
<comment type="similarity">
    <text evidence="2">Belongs to the GerABKC lipoprotein family.</text>
</comment>
<keyword evidence="6" id="KW-0564">Palmitate</keyword>
<feature type="domain" description="Spore germination protein N-terminal" evidence="10">
    <location>
        <begin position="23"/>
        <end position="198"/>
    </location>
</feature>
<dbReference type="RefSeq" id="WP_274456755.1">
    <property type="nucleotide sequence ID" value="NZ_CP067097.1"/>
</dbReference>
<feature type="chain" id="PRO_5045842239" evidence="8">
    <location>
        <begin position="21"/>
        <end position="403"/>
    </location>
</feature>
<dbReference type="InterPro" id="IPR046953">
    <property type="entry name" value="Spore_GerAC-like_C"/>
</dbReference>
<dbReference type="Gene3D" id="3.30.300.210">
    <property type="entry name" value="Nutrient germinant receptor protein C, domain 3"/>
    <property type="match status" value="1"/>
</dbReference>
<dbReference type="PANTHER" id="PTHR35789:SF1">
    <property type="entry name" value="SPORE GERMINATION PROTEIN B3"/>
    <property type="match status" value="1"/>
</dbReference>
<evidence type="ECO:0000259" key="10">
    <source>
        <dbReference type="Pfam" id="PF25198"/>
    </source>
</evidence>
<dbReference type="InterPro" id="IPR057336">
    <property type="entry name" value="GerAC_N"/>
</dbReference>
<dbReference type="NCBIfam" id="TIGR02887">
    <property type="entry name" value="spore_ger_x_C"/>
    <property type="match status" value="1"/>
</dbReference>
<evidence type="ECO:0000256" key="2">
    <source>
        <dbReference type="ARBA" id="ARBA00007886"/>
    </source>
</evidence>
<accession>A0ABT9XI33</accession>
<comment type="caution">
    <text evidence="11">The sequence shown here is derived from an EMBL/GenBank/DDBJ whole genome shotgun (WGS) entry which is preliminary data.</text>
</comment>
<dbReference type="InterPro" id="IPR008844">
    <property type="entry name" value="Spore_GerAC-like"/>
</dbReference>
<evidence type="ECO:0000256" key="1">
    <source>
        <dbReference type="ARBA" id="ARBA00004635"/>
    </source>
</evidence>
<dbReference type="Pfam" id="PF05504">
    <property type="entry name" value="Spore_GerAC"/>
    <property type="match status" value="1"/>
</dbReference>
<feature type="signal peptide" evidence="8">
    <location>
        <begin position="1"/>
        <end position="20"/>
    </location>
</feature>
<name>A0ABT9XI33_9BACL</name>
<dbReference type="PANTHER" id="PTHR35789">
    <property type="entry name" value="SPORE GERMINATION PROTEIN B3"/>
    <property type="match status" value="1"/>
</dbReference>
<evidence type="ECO:0000256" key="6">
    <source>
        <dbReference type="ARBA" id="ARBA00023139"/>
    </source>
</evidence>
<protein>
    <submittedName>
        <fullName evidence="11">Spore germination protein KC</fullName>
    </submittedName>
</protein>